<feature type="compositionally biased region" description="Basic residues" evidence="1">
    <location>
        <begin position="352"/>
        <end position="363"/>
    </location>
</feature>
<evidence type="ECO:0000313" key="2">
    <source>
        <dbReference type="EMBL" id="WAR25183.1"/>
    </source>
</evidence>
<reference evidence="2" key="1">
    <citation type="submission" date="2022-11" db="EMBL/GenBank/DDBJ databases">
        <title>Centuries of genome instability and evolution in soft-shell clam transmissible cancer (bioRxiv).</title>
        <authorList>
            <person name="Hart S.F.M."/>
            <person name="Yonemitsu M.A."/>
            <person name="Giersch R.M."/>
            <person name="Beal B.F."/>
            <person name="Arriagada G."/>
            <person name="Davis B.W."/>
            <person name="Ostrander E.A."/>
            <person name="Goff S.P."/>
            <person name="Metzger M.J."/>
        </authorList>
    </citation>
    <scope>NUCLEOTIDE SEQUENCE</scope>
    <source>
        <strain evidence="2">MELC-2E11</strain>
        <tissue evidence="2">Siphon/mantle</tissue>
    </source>
</reference>
<dbReference type="EMBL" id="CP111025">
    <property type="protein sequence ID" value="WAR25183.1"/>
    <property type="molecule type" value="Genomic_DNA"/>
</dbReference>
<feature type="compositionally biased region" description="Low complexity" evidence="1">
    <location>
        <begin position="47"/>
        <end position="58"/>
    </location>
</feature>
<gene>
    <name evidence="2" type="ORF">MAR_010887</name>
</gene>
<feature type="compositionally biased region" description="Basic and acidic residues" evidence="1">
    <location>
        <begin position="548"/>
        <end position="558"/>
    </location>
</feature>
<dbReference type="Proteomes" id="UP001164746">
    <property type="component" value="Chromosome 14"/>
</dbReference>
<feature type="compositionally biased region" description="Polar residues" evidence="1">
    <location>
        <begin position="99"/>
        <end position="118"/>
    </location>
</feature>
<feature type="compositionally biased region" description="Basic residues" evidence="1">
    <location>
        <begin position="735"/>
        <end position="749"/>
    </location>
</feature>
<organism evidence="2 3">
    <name type="scientific">Mya arenaria</name>
    <name type="common">Soft-shell clam</name>
    <dbReference type="NCBI Taxonomy" id="6604"/>
    <lineage>
        <taxon>Eukaryota</taxon>
        <taxon>Metazoa</taxon>
        <taxon>Spiralia</taxon>
        <taxon>Lophotrochozoa</taxon>
        <taxon>Mollusca</taxon>
        <taxon>Bivalvia</taxon>
        <taxon>Autobranchia</taxon>
        <taxon>Heteroconchia</taxon>
        <taxon>Euheterodonta</taxon>
        <taxon>Imparidentia</taxon>
        <taxon>Neoheterodontei</taxon>
        <taxon>Myida</taxon>
        <taxon>Myoidea</taxon>
        <taxon>Myidae</taxon>
        <taxon>Mya</taxon>
    </lineage>
</organism>
<feature type="compositionally biased region" description="Acidic residues" evidence="1">
    <location>
        <begin position="318"/>
        <end position="331"/>
    </location>
</feature>
<feature type="compositionally biased region" description="Acidic residues" evidence="1">
    <location>
        <begin position="488"/>
        <end position="506"/>
    </location>
</feature>
<accession>A0ABY7FSJ1</accession>
<feature type="region of interest" description="Disordered" evidence="1">
    <location>
        <begin position="728"/>
        <end position="749"/>
    </location>
</feature>
<feature type="compositionally biased region" description="Basic residues" evidence="1">
    <location>
        <begin position="119"/>
        <end position="130"/>
    </location>
</feature>
<name>A0ABY7FSJ1_MYAAR</name>
<feature type="compositionally biased region" description="Acidic residues" evidence="1">
    <location>
        <begin position="458"/>
        <end position="474"/>
    </location>
</feature>
<feature type="compositionally biased region" description="Low complexity" evidence="1">
    <location>
        <begin position="194"/>
        <end position="217"/>
    </location>
</feature>
<feature type="compositionally biased region" description="Acidic residues" evidence="1">
    <location>
        <begin position="84"/>
        <end position="96"/>
    </location>
</feature>
<evidence type="ECO:0000256" key="1">
    <source>
        <dbReference type="SAM" id="MobiDB-lite"/>
    </source>
</evidence>
<feature type="compositionally biased region" description="Basic residues" evidence="1">
    <location>
        <begin position="303"/>
        <end position="312"/>
    </location>
</feature>
<feature type="region of interest" description="Disordered" evidence="1">
    <location>
        <begin position="1"/>
        <end position="567"/>
    </location>
</feature>
<proteinExistence type="predicted"/>
<feature type="compositionally biased region" description="Polar residues" evidence="1">
    <location>
        <begin position="131"/>
        <end position="148"/>
    </location>
</feature>
<feature type="compositionally biased region" description="Basic residues" evidence="1">
    <location>
        <begin position="226"/>
        <end position="240"/>
    </location>
</feature>
<sequence length="749" mass="81912">MMDISATVLSFSPLRTPRERKTKFQSPKKNFTRNRAPVTMKNRHISNSDSSGLASSSESDLDHKVKKSPTQGKNIKKSVSFINDSEDSNISSDDEVATNKGQNKSVAETNISISSRTKSPLKVKSPKKRQISSSDSSDTNQNATASKTHSGRETSKKTVQSSHKGSQKKGKPAHVSESESTDLSDSESEEEVVTHTSKAQQQAESSSSSESSDLSDSLSKKETKSSKSRKQTGTGRRKTHALSDSDEEGHQSTQLGQKFNSPKKNFTSNRAPVTIKNGHIDNSDSSGLESSSESDLDHEVKKSHTHGKKLKKSGNFSDDSEDSNVSSDDEVATNKGQNKSEKNNSNLARIKSPIKVRSPKKRQISSSDSSDSDRSSSNIVRKIKPSSPVKKVSFNKQPPVENPNSGSESESLIKKGSKSIKKASVSKTHSGKDTSKKMMQSSHKGSAKKGKPAHVSESESESTDLSDSESEEEYVTPAGKEQEKDDTGSESESTDLSESLSDEEDVQSSRSRKQTGTGSRKTHDVSDSDEEGNQSKHSGANGGRQKGKHEGHGREIGRKLPANTKLRYQVPEHLTEDSDGASVCLTEEDLKGKQLWLIQAPEEGEGRQYEVIVRPQTNQQGPSYHSIALHGEHNLVLGHRVQGLIQITDWIPTPPPVQLVKTPPPKHTVPSDLRSSYRMYGSEMPTADDTPSTYVADNSFTTSRKRAFVADNTKDSEDDFEMTRIKVAKTGLGHTKNKQKHKKDKKKKT</sequence>
<feature type="compositionally biased region" description="Acidic residues" evidence="1">
    <location>
        <begin position="179"/>
        <end position="191"/>
    </location>
</feature>
<keyword evidence="3" id="KW-1185">Reference proteome</keyword>
<feature type="compositionally biased region" description="Polar residues" evidence="1">
    <location>
        <begin position="251"/>
        <end position="271"/>
    </location>
</feature>
<feature type="compositionally biased region" description="Low complexity" evidence="1">
    <location>
        <begin position="283"/>
        <end position="293"/>
    </location>
</feature>
<protein>
    <submittedName>
        <fullName evidence="2">Uncharacterized protein</fullName>
    </submittedName>
</protein>
<evidence type="ECO:0000313" key="3">
    <source>
        <dbReference type="Proteomes" id="UP001164746"/>
    </source>
</evidence>